<dbReference type="PROSITE" id="PS00344">
    <property type="entry name" value="GATA_ZN_FINGER_1"/>
    <property type="match status" value="1"/>
</dbReference>
<dbReference type="GO" id="GO:0043565">
    <property type="term" value="F:sequence-specific DNA binding"/>
    <property type="evidence" value="ECO:0007669"/>
    <property type="project" value="InterPro"/>
</dbReference>
<reference evidence="3 4" key="1">
    <citation type="journal article" date="2024" name="J Genomics">
        <title>Draft genome sequencing and assembly of Favolaschia claudopus CIRM-BRFM 2984 isolated from oak limbs.</title>
        <authorList>
            <person name="Navarro D."/>
            <person name="Drula E."/>
            <person name="Chaduli D."/>
            <person name="Cazenave R."/>
            <person name="Ahrendt S."/>
            <person name="Wang J."/>
            <person name="Lipzen A."/>
            <person name="Daum C."/>
            <person name="Barry K."/>
            <person name="Grigoriev I.V."/>
            <person name="Favel A."/>
            <person name="Rosso M.N."/>
            <person name="Martin F."/>
        </authorList>
    </citation>
    <scope>NUCLEOTIDE SEQUENCE [LARGE SCALE GENOMIC DNA]</scope>
    <source>
        <strain evidence="3 4">CIRM-BRFM 2984</strain>
    </source>
</reference>
<dbReference type="Gene3D" id="3.30.50.10">
    <property type="entry name" value="Erythroid Transcription Factor GATA-1, subunit A"/>
    <property type="match status" value="1"/>
</dbReference>
<feature type="domain" description="GATA-type" evidence="2">
    <location>
        <begin position="225"/>
        <end position="267"/>
    </location>
</feature>
<dbReference type="Proteomes" id="UP001362999">
    <property type="component" value="Unassembled WGS sequence"/>
</dbReference>
<evidence type="ECO:0000256" key="1">
    <source>
        <dbReference type="PROSITE-ProRule" id="PRU00094"/>
    </source>
</evidence>
<dbReference type="CDD" id="cd00202">
    <property type="entry name" value="ZnF_GATA"/>
    <property type="match status" value="1"/>
</dbReference>
<organism evidence="3 4">
    <name type="scientific">Favolaschia claudopus</name>
    <dbReference type="NCBI Taxonomy" id="2862362"/>
    <lineage>
        <taxon>Eukaryota</taxon>
        <taxon>Fungi</taxon>
        <taxon>Dikarya</taxon>
        <taxon>Basidiomycota</taxon>
        <taxon>Agaricomycotina</taxon>
        <taxon>Agaricomycetes</taxon>
        <taxon>Agaricomycetidae</taxon>
        <taxon>Agaricales</taxon>
        <taxon>Marasmiineae</taxon>
        <taxon>Mycenaceae</taxon>
        <taxon>Favolaschia</taxon>
    </lineage>
</organism>
<proteinExistence type="predicted"/>
<dbReference type="GO" id="GO:0006355">
    <property type="term" value="P:regulation of DNA-templated transcription"/>
    <property type="evidence" value="ECO:0007669"/>
    <property type="project" value="InterPro"/>
</dbReference>
<protein>
    <recommendedName>
        <fullName evidence="2">GATA-type domain-containing protein</fullName>
    </recommendedName>
</protein>
<evidence type="ECO:0000313" key="4">
    <source>
        <dbReference type="Proteomes" id="UP001362999"/>
    </source>
</evidence>
<sequence length="267" mass="29580">MQHFHHNINRDEVQQTEFTAISNGRRIPESSLKDVPTRSSQHVDAYYASNTFHLPQTTPGLQESYSSFDPLVGRGIQYHSPLVSNSDFIVSSSHGGTTTSSRYPASTYNPTHNGNLRTLGAAGNSNFVGDPLDPHHPINVGLSSDSPPPMTIPPIDDGSAPDARHQAFYKHLIQTISDQNIDLHTIIDSMVTSGRLDASRLREILSRCKGMNSLGSNRRRRRVIPRKGRVCIQCGTEETPQWRKHPQTGVVLCNSCGQKAYRAQNSR</sequence>
<dbReference type="GO" id="GO:0008270">
    <property type="term" value="F:zinc ion binding"/>
    <property type="evidence" value="ECO:0007669"/>
    <property type="project" value="UniProtKB-KW"/>
</dbReference>
<keyword evidence="1" id="KW-0863">Zinc-finger</keyword>
<evidence type="ECO:0000313" key="3">
    <source>
        <dbReference type="EMBL" id="KAK6977190.1"/>
    </source>
</evidence>
<dbReference type="AlphaFoldDB" id="A0AAV9ZBB4"/>
<gene>
    <name evidence="3" type="ORF">R3P38DRAFT_3295515</name>
</gene>
<dbReference type="PROSITE" id="PS50114">
    <property type="entry name" value="GATA_ZN_FINGER_2"/>
    <property type="match status" value="1"/>
</dbReference>
<accession>A0AAV9ZBB4</accession>
<dbReference type="Pfam" id="PF00320">
    <property type="entry name" value="GATA"/>
    <property type="match status" value="1"/>
</dbReference>
<dbReference type="InterPro" id="IPR013088">
    <property type="entry name" value="Znf_NHR/GATA"/>
</dbReference>
<keyword evidence="4" id="KW-1185">Reference proteome</keyword>
<comment type="caution">
    <text evidence="3">The sequence shown here is derived from an EMBL/GenBank/DDBJ whole genome shotgun (WGS) entry which is preliminary data.</text>
</comment>
<dbReference type="InterPro" id="IPR000679">
    <property type="entry name" value="Znf_GATA"/>
</dbReference>
<dbReference type="EMBL" id="JAWWNJ010000171">
    <property type="protein sequence ID" value="KAK6977190.1"/>
    <property type="molecule type" value="Genomic_DNA"/>
</dbReference>
<name>A0AAV9ZBB4_9AGAR</name>
<keyword evidence="1" id="KW-0479">Metal-binding</keyword>
<dbReference type="SUPFAM" id="SSF57716">
    <property type="entry name" value="Glucocorticoid receptor-like (DNA-binding domain)"/>
    <property type="match status" value="1"/>
</dbReference>
<dbReference type="SMART" id="SM00401">
    <property type="entry name" value="ZnF_GATA"/>
    <property type="match status" value="1"/>
</dbReference>
<evidence type="ECO:0000259" key="2">
    <source>
        <dbReference type="PROSITE" id="PS50114"/>
    </source>
</evidence>
<keyword evidence="1" id="KW-0862">Zinc</keyword>